<comment type="caution">
    <text evidence="2">The sequence shown here is derived from an EMBL/GenBank/DDBJ whole genome shotgun (WGS) entry which is preliminary data.</text>
</comment>
<gene>
    <name evidence="2" type="ORF">M0R45_033225</name>
</gene>
<protein>
    <submittedName>
        <fullName evidence="2">Uncharacterized protein</fullName>
    </submittedName>
</protein>
<reference evidence="2 3" key="1">
    <citation type="journal article" date="2023" name="G3 (Bethesda)">
        <title>A chromosome-length genome assembly and annotation of blackberry (Rubus argutus, cv. 'Hillquist').</title>
        <authorList>
            <person name="Bruna T."/>
            <person name="Aryal R."/>
            <person name="Dudchenko O."/>
            <person name="Sargent D.J."/>
            <person name="Mead D."/>
            <person name="Buti M."/>
            <person name="Cavallini A."/>
            <person name="Hytonen T."/>
            <person name="Andres J."/>
            <person name="Pham M."/>
            <person name="Weisz D."/>
            <person name="Mascagni F."/>
            <person name="Usai G."/>
            <person name="Natali L."/>
            <person name="Bassil N."/>
            <person name="Fernandez G.E."/>
            <person name="Lomsadze A."/>
            <person name="Armour M."/>
            <person name="Olukolu B."/>
            <person name="Poorten T."/>
            <person name="Britton C."/>
            <person name="Davik J."/>
            <person name="Ashrafi H."/>
            <person name="Aiden E.L."/>
            <person name="Borodovsky M."/>
            <person name="Worthington M."/>
        </authorList>
    </citation>
    <scope>NUCLEOTIDE SEQUENCE [LARGE SCALE GENOMIC DNA]</scope>
    <source>
        <strain evidence="2">PI 553951</strain>
    </source>
</reference>
<dbReference type="Proteomes" id="UP001457282">
    <property type="component" value="Unassembled WGS sequence"/>
</dbReference>
<organism evidence="2 3">
    <name type="scientific">Rubus argutus</name>
    <name type="common">Southern blackberry</name>
    <dbReference type="NCBI Taxonomy" id="59490"/>
    <lineage>
        <taxon>Eukaryota</taxon>
        <taxon>Viridiplantae</taxon>
        <taxon>Streptophyta</taxon>
        <taxon>Embryophyta</taxon>
        <taxon>Tracheophyta</taxon>
        <taxon>Spermatophyta</taxon>
        <taxon>Magnoliopsida</taxon>
        <taxon>eudicotyledons</taxon>
        <taxon>Gunneridae</taxon>
        <taxon>Pentapetalae</taxon>
        <taxon>rosids</taxon>
        <taxon>fabids</taxon>
        <taxon>Rosales</taxon>
        <taxon>Rosaceae</taxon>
        <taxon>Rosoideae</taxon>
        <taxon>Rosoideae incertae sedis</taxon>
        <taxon>Rubus</taxon>
    </lineage>
</organism>
<accession>A0AAW1WJX5</accession>
<sequence>MGAGNRRHSVILVLLASTLMMLVATSHCMMSTTTTTASNSTVASSAWCVDGQIVDGQCILIAHANGGGEQLEYLDLDVMDRMVVEYDDSGEASSRRVLDVAGKINIYRAVRSRGEFCYDQKGQRYTCLNTPNKGRRGCRNLYNRDCQM</sequence>
<feature type="chain" id="PRO_5043486499" evidence="1">
    <location>
        <begin position="27"/>
        <end position="148"/>
    </location>
</feature>
<evidence type="ECO:0000313" key="3">
    <source>
        <dbReference type="Proteomes" id="UP001457282"/>
    </source>
</evidence>
<feature type="signal peptide" evidence="1">
    <location>
        <begin position="1"/>
        <end position="26"/>
    </location>
</feature>
<keyword evidence="3" id="KW-1185">Reference proteome</keyword>
<evidence type="ECO:0000256" key="1">
    <source>
        <dbReference type="SAM" id="SignalP"/>
    </source>
</evidence>
<keyword evidence="1" id="KW-0732">Signal</keyword>
<name>A0AAW1WJX5_RUBAR</name>
<dbReference type="AlphaFoldDB" id="A0AAW1WJX5"/>
<dbReference type="EMBL" id="JBEDUW010000006">
    <property type="protein sequence ID" value="KAK9924878.1"/>
    <property type="molecule type" value="Genomic_DNA"/>
</dbReference>
<proteinExistence type="predicted"/>
<evidence type="ECO:0000313" key="2">
    <source>
        <dbReference type="EMBL" id="KAK9924878.1"/>
    </source>
</evidence>